<dbReference type="PANTHER" id="PTHR12001:SF69">
    <property type="entry name" value="ALL TRANS-POLYPRENYL-DIPHOSPHATE SYNTHASE PDSS1"/>
    <property type="match status" value="1"/>
</dbReference>
<dbReference type="PROSITE" id="PS00444">
    <property type="entry name" value="POLYPRENYL_SYNTHASE_2"/>
    <property type="match status" value="1"/>
</dbReference>
<gene>
    <name evidence="6" type="ORF">UFOPK3837_00012</name>
</gene>
<dbReference type="InterPro" id="IPR008949">
    <property type="entry name" value="Isoprenoid_synthase_dom_sf"/>
</dbReference>
<dbReference type="PANTHER" id="PTHR12001">
    <property type="entry name" value="GERANYLGERANYL PYROPHOSPHATE SYNTHASE"/>
    <property type="match status" value="1"/>
</dbReference>
<evidence type="ECO:0000256" key="2">
    <source>
        <dbReference type="ARBA" id="ARBA00006706"/>
    </source>
</evidence>
<keyword evidence="5" id="KW-0460">Magnesium</keyword>
<dbReference type="SFLD" id="SFLDS00005">
    <property type="entry name" value="Isoprenoid_Synthase_Type_I"/>
    <property type="match status" value="1"/>
</dbReference>
<evidence type="ECO:0000256" key="3">
    <source>
        <dbReference type="ARBA" id="ARBA00022679"/>
    </source>
</evidence>
<dbReference type="GO" id="GO:0004659">
    <property type="term" value="F:prenyltransferase activity"/>
    <property type="evidence" value="ECO:0007669"/>
    <property type="project" value="InterPro"/>
</dbReference>
<accession>A0A6J7JLS7</accession>
<dbReference type="InterPro" id="IPR000092">
    <property type="entry name" value="Polyprenyl_synt"/>
</dbReference>
<dbReference type="SFLD" id="SFLDG01017">
    <property type="entry name" value="Polyprenyl_Transferase_Like"/>
    <property type="match status" value="1"/>
</dbReference>
<evidence type="ECO:0000256" key="1">
    <source>
        <dbReference type="ARBA" id="ARBA00001946"/>
    </source>
</evidence>
<dbReference type="CDD" id="cd00685">
    <property type="entry name" value="Trans_IPPS_HT"/>
    <property type="match status" value="1"/>
</dbReference>
<dbReference type="SUPFAM" id="SSF48576">
    <property type="entry name" value="Terpenoid synthases"/>
    <property type="match status" value="1"/>
</dbReference>
<evidence type="ECO:0000313" key="6">
    <source>
        <dbReference type="EMBL" id="CAB4944325.1"/>
    </source>
</evidence>
<comment type="cofactor">
    <cofactor evidence="1">
        <name>Mg(2+)</name>
        <dbReference type="ChEBI" id="CHEBI:18420"/>
    </cofactor>
</comment>
<comment type="similarity">
    <text evidence="2">Belongs to the FPP/GGPP synthase family.</text>
</comment>
<proteinExistence type="inferred from homology"/>
<evidence type="ECO:0000256" key="5">
    <source>
        <dbReference type="ARBA" id="ARBA00022842"/>
    </source>
</evidence>
<sequence length="334" mass="35653">MSIKLPKQLRGVADRALLAKIEAGLERVEAGLLQATEHTDPIAKVSIRHLVEAGGKRLRPVLVLLTAQFGDAANQDVIDAAVVVELTHLATLYHDDVMDDAPTRRGVSTAQNIWGNNVAILTGDLLFARASQLVSKLGVRALTLQADTFERLCLGQLHETLGPSEGVNKIDHYIQVLGDKTGSLIAASAQMGILFSGAPAEFDEPVRQFGEKIGVAFQLIDDVIDISAEGPSGKTPGTDLRAGVPTLPVLLLREKAKTDSASAELLAEIDGNLEDDAVLHEVVAKLRNHEVAELAYLEAKRWADDAVTALAPLPEGPVKKALTVFATAVVDRNN</sequence>
<name>A0A6J7JLS7_9ZZZZ</name>
<evidence type="ECO:0000256" key="4">
    <source>
        <dbReference type="ARBA" id="ARBA00022723"/>
    </source>
</evidence>
<organism evidence="6">
    <name type="scientific">freshwater metagenome</name>
    <dbReference type="NCBI Taxonomy" id="449393"/>
    <lineage>
        <taxon>unclassified sequences</taxon>
        <taxon>metagenomes</taxon>
        <taxon>ecological metagenomes</taxon>
    </lineage>
</organism>
<keyword evidence="4" id="KW-0479">Metal-binding</keyword>
<dbReference type="AlphaFoldDB" id="A0A6J7JLS7"/>
<keyword evidence="3" id="KW-0808">Transferase</keyword>
<dbReference type="Gene3D" id="1.10.600.10">
    <property type="entry name" value="Farnesyl Diphosphate Synthase"/>
    <property type="match status" value="1"/>
</dbReference>
<protein>
    <submittedName>
        <fullName evidence="6">Unannotated protein</fullName>
    </submittedName>
</protein>
<dbReference type="EMBL" id="CAFBNO010000001">
    <property type="protein sequence ID" value="CAB4944325.1"/>
    <property type="molecule type" value="Genomic_DNA"/>
</dbReference>
<dbReference type="Pfam" id="PF00348">
    <property type="entry name" value="polyprenyl_synt"/>
    <property type="match status" value="1"/>
</dbReference>
<reference evidence="6" key="1">
    <citation type="submission" date="2020-05" db="EMBL/GenBank/DDBJ databases">
        <authorList>
            <person name="Chiriac C."/>
            <person name="Salcher M."/>
            <person name="Ghai R."/>
            <person name="Kavagutti S V."/>
        </authorList>
    </citation>
    <scope>NUCLEOTIDE SEQUENCE</scope>
</reference>
<dbReference type="GO" id="GO:0046872">
    <property type="term" value="F:metal ion binding"/>
    <property type="evidence" value="ECO:0007669"/>
    <property type="project" value="UniProtKB-KW"/>
</dbReference>
<dbReference type="GO" id="GO:0008299">
    <property type="term" value="P:isoprenoid biosynthetic process"/>
    <property type="evidence" value="ECO:0007669"/>
    <property type="project" value="InterPro"/>
</dbReference>
<dbReference type="InterPro" id="IPR033749">
    <property type="entry name" value="Polyprenyl_synt_CS"/>
</dbReference>